<dbReference type="InterPro" id="IPR036028">
    <property type="entry name" value="SH3-like_dom_sf"/>
</dbReference>
<dbReference type="Pfam" id="PF14604">
    <property type="entry name" value="SH3_9"/>
    <property type="match status" value="1"/>
</dbReference>
<feature type="domain" description="SH3" evidence="4">
    <location>
        <begin position="299"/>
        <end position="358"/>
    </location>
</feature>
<keyword evidence="1 2" id="KW-0728">SH3 domain</keyword>
<evidence type="ECO:0000256" key="1">
    <source>
        <dbReference type="ARBA" id="ARBA00022443"/>
    </source>
</evidence>
<accession>A0AAN7LVF1</accession>
<dbReference type="SUPFAM" id="SSF50044">
    <property type="entry name" value="SH3-domain"/>
    <property type="match status" value="1"/>
</dbReference>
<dbReference type="PANTHER" id="PTHR14167:SF30">
    <property type="entry name" value="SH3 DOMAIN-CONTAINING PROTEIN 1"/>
    <property type="match status" value="1"/>
</dbReference>
<dbReference type="EMBL" id="JAXQNO010000008">
    <property type="protein sequence ID" value="KAK4793260.1"/>
    <property type="molecule type" value="Genomic_DNA"/>
</dbReference>
<protein>
    <recommendedName>
        <fullName evidence="4">SH3 domain-containing protein</fullName>
    </recommendedName>
</protein>
<comment type="caution">
    <text evidence="5">The sequence shown here is derived from an EMBL/GenBank/DDBJ whole genome shotgun (WGS) entry which is preliminary data.</text>
</comment>
<sequence>MEAIRKQATKLREQVAKQQQAVLKHLGSLSGEAFMVDEDELQCHRQLQNLYESTRAAKHLQRNIVRGVEGFISLTSRQMEIVRKLAERCRKYGVENQNSGSALARAALQFGTSHISMEDEREALIGILGNQVSEPLRTMINGPPLEDARHLTQQYDKLRQEVEVQAADVMRRQSKSRVSTPSVESAMRLKAAEGRLTELKSAMMALGKVATDAMLSVEDQQQKITFQQLFKMVDAERSYHRNIVAILEKLHAEMMLEKELSVPSSPTSVATQTDADTGSTPGDAKLSCSDYYEESEQQETCFLAKVIHPFDAQADGELSLTVGDYIIVQQVTPTGWSKGECNGEAGWFPSAYVEIRQTAPSSSTPAENSSRPDPRDNL</sequence>
<evidence type="ECO:0000256" key="3">
    <source>
        <dbReference type="SAM" id="MobiDB-lite"/>
    </source>
</evidence>
<evidence type="ECO:0000313" key="5">
    <source>
        <dbReference type="EMBL" id="KAK4793260.1"/>
    </source>
</evidence>
<dbReference type="SUPFAM" id="SSF103657">
    <property type="entry name" value="BAR/IMD domain-like"/>
    <property type="match status" value="1"/>
</dbReference>
<proteinExistence type="predicted"/>
<keyword evidence="6" id="KW-1185">Reference proteome</keyword>
<dbReference type="Gene3D" id="2.30.30.40">
    <property type="entry name" value="SH3 Domains"/>
    <property type="match status" value="1"/>
</dbReference>
<name>A0AAN7LVF1_TRANT</name>
<dbReference type="AlphaFoldDB" id="A0AAN7LVF1"/>
<dbReference type="InterPro" id="IPR050384">
    <property type="entry name" value="Endophilin_SH3RF"/>
</dbReference>
<feature type="compositionally biased region" description="Polar residues" evidence="3">
    <location>
        <begin position="262"/>
        <end position="280"/>
    </location>
</feature>
<gene>
    <name evidence="5" type="ORF">SAY86_023695</name>
</gene>
<feature type="region of interest" description="Disordered" evidence="3">
    <location>
        <begin position="356"/>
        <end position="378"/>
    </location>
</feature>
<dbReference type="Proteomes" id="UP001346149">
    <property type="component" value="Unassembled WGS sequence"/>
</dbReference>
<organism evidence="5 6">
    <name type="scientific">Trapa natans</name>
    <name type="common">Water chestnut</name>
    <dbReference type="NCBI Taxonomy" id="22666"/>
    <lineage>
        <taxon>Eukaryota</taxon>
        <taxon>Viridiplantae</taxon>
        <taxon>Streptophyta</taxon>
        <taxon>Embryophyta</taxon>
        <taxon>Tracheophyta</taxon>
        <taxon>Spermatophyta</taxon>
        <taxon>Magnoliopsida</taxon>
        <taxon>eudicotyledons</taxon>
        <taxon>Gunneridae</taxon>
        <taxon>Pentapetalae</taxon>
        <taxon>rosids</taxon>
        <taxon>malvids</taxon>
        <taxon>Myrtales</taxon>
        <taxon>Lythraceae</taxon>
        <taxon>Trapa</taxon>
    </lineage>
</organism>
<dbReference type="Gene3D" id="1.20.1270.60">
    <property type="entry name" value="Arfaptin homology (AH) domain/BAR domain"/>
    <property type="match status" value="1"/>
</dbReference>
<evidence type="ECO:0000256" key="2">
    <source>
        <dbReference type="PROSITE-ProRule" id="PRU00192"/>
    </source>
</evidence>
<dbReference type="InterPro" id="IPR001452">
    <property type="entry name" value="SH3_domain"/>
</dbReference>
<dbReference type="InterPro" id="IPR027267">
    <property type="entry name" value="AH/BAR_dom_sf"/>
</dbReference>
<feature type="region of interest" description="Disordered" evidence="3">
    <location>
        <begin position="261"/>
        <end position="287"/>
    </location>
</feature>
<feature type="compositionally biased region" description="Polar residues" evidence="3">
    <location>
        <begin position="358"/>
        <end position="369"/>
    </location>
</feature>
<reference evidence="5 6" key="1">
    <citation type="journal article" date="2023" name="Hortic Res">
        <title>Pangenome of water caltrop reveals structural variations and asymmetric subgenome divergence after allopolyploidization.</title>
        <authorList>
            <person name="Zhang X."/>
            <person name="Chen Y."/>
            <person name="Wang L."/>
            <person name="Yuan Y."/>
            <person name="Fang M."/>
            <person name="Shi L."/>
            <person name="Lu R."/>
            <person name="Comes H.P."/>
            <person name="Ma Y."/>
            <person name="Chen Y."/>
            <person name="Huang G."/>
            <person name="Zhou Y."/>
            <person name="Zheng Z."/>
            <person name="Qiu Y."/>
        </authorList>
    </citation>
    <scope>NUCLEOTIDE SEQUENCE [LARGE SCALE GENOMIC DNA]</scope>
    <source>
        <strain evidence="5">F231</strain>
    </source>
</reference>
<evidence type="ECO:0000259" key="4">
    <source>
        <dbReference type="PROSITE" id="PS50002"/>
    </source>
</evidence>
<evidence type="ECO:0000313" key="6">
    <source>
        <dbReference type="Proteomes" id="UP001346149"/>
    </source>
</evidence>
<dbReference type="PANTHER" id="PTHR14167">
    <property type="entry name" value="SH3 DOMAIN-CONTAINING"/>
    <property type="match status" value="1"/>
</dbReference>
<dbReference type="PROSITE" id="PS50002">
    <property type="entry name" value="SH3"/>
    <property type="match status" value="1"/>
</dbReference>
<dbReference type="SMART" id="SM00326">
    <property type="entry name" value="SH3"/>
    <property type="match status" value="1"/>
</dbReference>